<accession>A0AAD5MY86</accession>
<keyword evidence="1" id="KW-0472">Membrane</keyword>
<gene>
    <name evidence="2" type="ORF">KIN20_024419</name>
</gene>
<keyword evidence="1" id="KW-1133">Transmembrane helix</keyword>
<proteinExistence type="predicted"/>
<evidence type="ECO:0000256" key="1">
    <source>
        <dbReference type="SAM" id="Phobius"/>
    </source>
</evidence>
<keyword evidence="1" id="KW-0812">Transmembrane</keyword>
<protein>
    <submittedName>
        <fullName evidence="2">Uncharacterized protein</fullName>
    </submittedName>
</protein>
<name>A0AAD5MY86_PARTN</name>
<keyword evidence="3" id="KW-1185">Reference proteome</keyword>
<comment type="caution">
    <text evidence="2">The sequence shown here is derived from an EMBL/GenBank/DDBJ whole genome shotgun (WGS) entry which is preliminary data.</text>
</comment>
<evidence type="ECO:0000313" key="2">
    <source>
        <dbReference type="EMBL" id="KAJ1364338.1"/>
    </source>
</evidence>
<reference evidence="2" key="1">
    <citation type="submission" date="2021-06" db="EMBL/GenBank/DDBJ databases">
        <title>Parelaphostrongylus tenuis whole genome reference sequence.</title>
        <authorList>
            <person name="Garwood T.J."/>
            <person name="Larsen P.A."/>
            <person name="Fountain-Jones N.M."/>
            <person name="Garbe J.R."/>
            <person name="Macchietto M.G."/>
            <person name="Kania S.A."/>
            <person name="Gerhold R.W."/>
            <person name="Richards J.E."/>
            <person name="Wolf T.M."/>
        </authorList>
    </citation>
    <scope>NUCLEOTIDE SEQUENCE</scope>
    <source>
        <strain evidence="2">MNPRO001-30</strain>
        <tissue evidence="2">Meninges</tissue>
    </source>
</reference>
<sequence length="107" mass="11639">MPEKGPFWPTHAAVGVVATRAADAILLCVIALLTFIASERIASQFSLFQLISVAACGPRDPCGTPLLPLITGFTHLNGLSFRYHHRLIYKLVRYSFASNSDYCNGLG</sequence>
<evidence type="ECO:0000313" key="3">
    <source>
        <dbReference type="Proteomes" id="UP001196413"/>
    </source>
</evidence>
<organism evidence="2 3">
    <name type="scientific">Parelaphostrongylus tenuis</name>
    <name type="common">Meningeal worm</name>
    <dbReference type="NCBI Taxonomy" id="148309"/>
    <lineage>
        <taxon>Eukaryota</taxon>
        <taxon>Metazoa</taxon>
        <taxon>Ecdysozoa</taxon>
        <taxon>Nematoda</taxon>
        <taxon>Chromadorea</taxon>
        <taxon>Rhabditida</taxon>
        <taxon>Rhabditina</taxon>
        <taxon>Rhabditomorpha</taxon>
        <taxon>Strongyloidea</taxon>
        <taxon>Metastrongylidae</taxon>
        <taxon>Parelaphostrongylus</taxon>
    </lineage>
</organism>
<dbReference type="AlphaFoldDB" id="A0AAD5MY86"/>
<dbReference type="EMBL" id="JAHQIW010004949">
    <property type="protein sequence ID" value="KAJ1364338.1"/>
    <property type="molecule type" value="Genomic_DNA"/>
</dbReference>
<feature type="transmembrane region" description="Helical" evidence="1">
    <location>
        <begin position="12"/>
        <end position="37"/>
    </location>
</feature>
<dbReference type="Proteomes" id="UP001196413">
    <property type="component" value="Unassembled WGS sequence"/>
</dbReference>